<organism evidence="1 2">
    <name type="scientific">Colletotrichum sublineola</name>
    <name type="common">Sorghum anthracnose fungus</name>
    <dbReference type="NCBI Taxonomy" id="1173701"/>
    <lineage>
        <taxon>Eukaryota</taxon>
        <taxon>Fungi</taxon>
        <taxon>Dikarya</taxon>
        <taxon>Ascomycota</taxon>
        <taxon>Pezizomycotina</taxon>
        <taxon>Sordariomycetes</taxon>
        <taxon>Hypocreomycetidae</taxon>
        <taxon>Glomerellales</taxon>
        <taxon>Glomerellaceae</taxon>
        <taxon>Colletotrichum</taxon>
        <taxon>Colletotrichum graminicola species complex</taxon>
    </lineage>
</organism>
<protein>
    <submittedName>
        <fullName evidence="1">Putative GNAT family acetyltransferase</fullName>
    </submittedName>
</protein>
<dbReference type="HOGENOM" id="CLU_1896086_0_0_1"/>
<dbReference type="EMBL" id="JMSE01000413">
    <property type="protein sequence ID" value="KDN70026.1"/>
    <property type="molecule type" value="Genomic_DNA"/>
</dbReference>
<dbReference type="eggNOG" id="ENOG502RYBC">
    <property type="taxonomic scope" value="Eukaryota"/>
</dbReference>
<comment type="caution">
    <text evidence="1">The sequence shown here is derived from an EMBL/GenBank/DDBJ whole genome shotgun (WGS) entry which is preliminary data.</text>
</comment>
<evidence type="ECO:0000313" key="2">
    <source>
        <dbReference type="Proteomes" id="UP000027238"/>
    </source>
</evidence>
<evidence type="ECO:0000313" key="1">
    <source>
        <dbReference type="EMBL" id="KDN70026.1"/>
    </source>
</evidence>
<dbReference type="AlphaFoldDB" id="A0A066XW74"/>
<keyword evidence="2" id="KW-1185">Reference proteome</keyword>
<dbReference type="Proteomes" id="UP000027238">
    <property type="component" value="Unassembled WGS sequence"/>
</dbReference>
<sequence>MSPQDRFPSETPTDQKLGPVVSTLPAAGPDGSVILHGSLVTLEPWSMSIHWTSFWRNLQLLKNPWLLDYFPFDEVCSEADLLKQLAHLGAKPDIILYAVLADPACLNPVKGAGGGEGSARHVEVLGFIAYLLAG</sequence>
<proteinExistence type="predicted"/>
<reference evidence="2" key="1">
    <citation type="journal article" date="2014" name="Genome Announc.">
        <title>Draft genome sequence of Colletotrichum sublineola, a destructive pathogen of cultivated sorghum.</title>
        <authorList>
            <person name="Baroncelli R."/>
            <person name="Sanz-Martin J.M."/>
            <person name="Rech G.E."/>
            <person name="Sukno S.A."/>
            <person name="Thon M.R."/>
        </authorList>
    </citation>
    <scope>NUCLEOTIDE SEQUENCE [LARGE SCALE GENOMIC DNA]</scope>
    <source>
        <strain evidence="2">TX430BB</strain>
    </source>
</reference>
<name>A0A066XW74_COLSU</name>
<gene>
    <name evidence="1" type="ORF">CSUB01_08473</name>
</gene>
<dbReference type="GO" id="GO:0016740">
    <property type="term" value="F:transferase activity"/>
    <property type="evidence" value="ECO:0007669"/>
    <property type="project" value="UniProtKB-KW"/>
</dbReference>
<dbReference type="Gene3D" id="3.40.630.30">
    <property type="match status" value="1"/>
</dbReference>
<accession>A0A066XW74</accession>
<dbReference type="OrthoDB" id="41238at2759"/>
<keyword evidence="1" id="KW-0808">Transferase</keyword>